<dbReference type="OMA" id="AYCRLDS"/>
<dbReference type="GO" id="GO:0005634">
    <property type="term" value="C:nucleus"/>
    <property type="evidence" value="ECO:0007669"/>
    <property type="project" value="UniProtKB-SubCell"/>
</dbReference>
<feature type="domain" description="FATC" evidence="17">
    <location>
        <begin position="2746"/>
        <end position="2778"/>
    </location>
</feature>
<dbReference type="PROSITE" id="PS51189">
    <property type="entry name" value="FAT"/>
    <property type="match status" value="1"/>
</dbReference>
<evidence type="ECO:0000256" key="6">
    <source>
        <dbReference type="ARBA" id="ARBA00022763"/>
    </source>
</evidence>
<dbReference type="SUPFAM" id="SSF56112">
    <property type="entry name" value="Protein kinase-like (PK-like)"/>
    <property type="match status" value="1"/>
</dbReference>
<evidence type="ECO:0000256" key="4">
    <source>
        <dbReference type="ARBA" id="ARBA00022679"/>
    </source>
</evidence>
<dbReference type="PROSITE" id="PS50290">
    <property type="entry name" value="PI3_4_KINASE_3"/>
    <property type="match status" value="1"/>
</dbReference>
<dbReference type="InterPro" id="IPR014009">
    <property type="entry name" value="PIK_FAT"/>
</dbReference>
<keyword evidence="6" id="KW-0227">DNA damage</keyword>
<sequence>MNPLLNEIQRIISEMRCDKPTTRNKAIEQLDQKLNSSKEALNGVLNKKQDLCWQAVFDVTKEAIFKHAANLQDANEKSYKTLSDKCYLYGNAIDKLIEYNLEMGKCGNGHFLSKSTIFNAFEEGIKQRIVVRHFGSHFINLLDRGIFLSNHYIAQLKVSEYSRILSYLFELNLNNDDILRSKILKCITKTLQLAQKRVQLHADLVDYLPMLTNFAQTANNAERKQEIVRLYEIFVSELSVNYHHRLCIHMQEILPRLCDFHNDDIFRDDTKIIFFDSIRLSLQTIYPKLKNHDFSTFRVPIDKDWQQTMLKLRTIVNMEIRKNFIGRSKASSVLNTDKFSDKFIKMAAIVVYIVQWHVELQSAASGDQETPSKRPRHDKLENVINLIDKQETSFNAIWFAIYAELLQFDVIINAANYQLALLTTLDVLLIYGNGKNLHNVRICLTSLLQKELQLLETQSIPVDFMAEKWTQIATHLISETRPAADEIVEKQIILQSLIRHNKLNQTLCNALLQSITTNEMLRRNECIETLRHIFIYAEQCGLDKTSGSLEPIIKWAYAIDKSNATQMIHNIAAIEPKLLADTFAIGIINFLDEQQLQQLSNTHANSPTTTATDHLQLLLYKYNKQLICLDEKFQSQLLQSGGMPAPMRSAAKNCLFQRNYELLMRMLNITTASEHSISSILRDLKCLHKLACTMERLLHYKVFDDENLVNCPLIKRIGLFLSHVEFQYKALQPELRTMDVSDLRDILQQQIGILDVFNSNDILLQYMEKQPIEMLLEFTGVLLHQICAPKNTVDSPEQSALMTSCLHILGSLCANSSYSAEAFRHIVRNLKLRSTPQDMLLVVKLLCKCKSLSPECIAWLVERLKEIFQNHFTNVEFISKIVDEIPTVVYFACDNENDLDDMMSAIISLMRIALKKAYPATLSVKIVLSIGLIAQRCPNIYDLINFHVICFSVAKFLTMPTIEVRLATIATLTQLLNTKYCVSVKDGDTVNKWASHLAFSEELYANIDWKKLTFISEDLEQNSHAVTIQTLIAFFAFSTYHQDVALQDLLPYCAQHKLNEFDFCALQCHVPCYNQNMRQLLLPYADGLIHKWISQRWAVSKFPYFLCYDTKEEFIKKHASSILAFTFIYGKPDDIQRYSKFVNAEDAMPILKAFLAVELSGSDESQSVEFRQNYENLKQNLDHFKLKPMDEQLNTLTLYRTIRLLLDKEELDRLFGGTVSSLSQPQWFNLSAASVFSSMSKFMNGKIWSTDLRIQSISTLMFEEPLMLVKLLNILKGDCYRAVLPSHVLHCFFRYCTIADAILDAAKKLESTRNSDAKLIEVHCGYFVRDVWFFVCRFLLHSKCGQLHRSALEYVEVMLEKGSFLTQQVTAHMDQLAKLLIACVKHVETKELKMMATQKLVAYINMYKAKLQVQALLDESGDDCEYLQTLRNLFETTLPKISKQSVVDYIHAFLKPNRLERLHGLREYIAEHKEELQNHEQLLFELVSRLIRMVRESPKHDHNLDAVKCLAQIGPIKMKHISYFFQTDFESIQQSPVQPMEQFIDVIMETLERNLFDFNVNTHEAFFQVVGEVVNSKSAAPLIGQYPHLRIFCVGLNKMSFLNSINSIPSIDWLDVLKATEHLDYEPWLCKFMGSLFKACNWQGFDAFACQSVEFASGCLQAFIKLVLGNKELHLNGICNMLEHFFECSANGSTDIYQDKRVIKRFLYICECVRVVNSWSIPINLGNVVKASNHCQAYFLSILYLELWACASKTNANILADENFQMSAKTAYKSIGCLDAIPGFLNPLRSRVDFLSLNDNLSGILLESDNLDAPNSEMCMDIMKSNGMLSFANVYQRFCQNMTVDYDALWRLGQWDELIERHHKVNWSNNLEQEFNKHHYIALKSISKREQENTSSAINNAYQCVQEILRDISVECLQTVYKYMTWLCTLQQTEDFYQIQFSQQLAATQINEIFDKWQTELDLTYGSFSCKEQILSHQIALFKISGTRASRRIQQYYDQSPVDTYLLKCIGECKAAGKLNLASKYISTLRGMPDIKAPTKISVLLEDADANVQRGNYQIAKAILQHVNKNTDFQFCLQRVPALRMQGEFLLNCNAESLSYTLEHKFNQSLKLLDHFKSHQTVLMEKYPDIFAWDTFQQFENQNRKAAHEAIAKYADREYQRLHDYRQSQEYQTLVDIIKQNRQLAETVIGGERTDRDRQIGAINLNRFAKLDEQELRRIEDNLTEHLCTAISHYIIYCQLDSGFSSAAIYRIIALWFTNDQNQTMLDKIKEPIKTVPSYKFICAVSQLAGRLNSKNENFHQVLVDLLVRCGTDHPQQTFYKLYPLVYAHMDGNHSNTQRADIAKKIISQCGDANATALQASQQFEIMFPTLITFANTYISLGPNNRPNPKVVPEKLKKLGALKIDRIHCPTLELAVQPHRKYKIISVVKWSEEYAFCGGLNAPIKVKCLCSDGVTRAQLIKGKDDLRQDAVMQQVFGIVNELLSSDSQFIERKLHLRTYKVTPLSARSGILEWCSNTIPVATYLVGDGTGGAHMKYRPKDWNNRKCRELTAAGLKKLPVERRKIYQTICEHVKPVFHYFLLEKFPIPGEWFERRLAYTNSVATTSMVGYVLGLGDRHTQNILIDDRTAEVVHIDFGIAFEQGKIQTTPETVPFRLTRDFVAPMGVCGTNGVFTKSCEAIMHILRRYKSVFTTILEVLLYDPLFIWGVLSKGQHQRQSNEESKNLLAQRALLLVKYKLEGREPGLLENSDVETQVQRLINEATLPSNLAMLYHGWDPYL</sequence>
<evidence type="ECO:0000256" key="12">
    <source>
        <dbReference type="ARBA" id="ARBA00048679"/>
    </source>
</evidence>
<comment type="catalytic activity">
    <reaction evidence="11">
        <text>L-threonyl-[protein] + ATP = O-phospho-L-threonyl-[protein] + ADP + H(+)</text>
        <dbReference type="Rhea" id="RHEA:46608"/>
        <dbReference type="Rhea" id="RHEA-COMP:11060"/>
        <dbReference type="Rhea" id="RHEA-COMP:11605"/>
        <dbReference type="ChEBI" id="CHEBI:15378"/>
        <dbReference type="ChEBI" id="CHEBI:30013"/>
        <dbReference type="ChEBI" id="CHEBI:30616"/>
        <dbReference type="ChEBI" id="CHEBI:61977"/>
        <dbReference type="ChEBI" id="CHEBI:456216"/>
        <dbReference type="EC" id="2.7.11.1"/>
    </reaction>
</comment>
<dbReference type="KEGG" id="dhe:111593396"/>
<dbReference type="Pfam" id="PF00454">
    <property type="entry name" value="PI3_PI4_kinase"/>
    <property type="match status" value="1"/>
</dbReference>
<keyword evidence="7 19" id="KW-0418">Kinase</keyword>
<dbReference type="EC" id="2.7.11.1" evidence="2"/>
<evidence type="ECO:0000259" key="15">
    <source>
        <dbReference type="PROSITE" id="PS50290"/>
    </source>
</evidence>
<dbReference type="InterPro" id="IPR036940">
    <property type="entry name" value="PI3/4_kinase_cat_sf"/>
</dbReference>
<keyword evidence="5" id="KW-0547">Nucleotide-binding</keyword>
<comment type="catalytic activity">
    <reaction evidence="12">
        <text>L-seryl-[protein] + ATP = O-phospho-L-seryl-[protein] + ADP + H(+)</text>
        <dbReference type="Rhea" id="RHEA:17989"/>
        <dbReference type="Rhea" id="RHEA-COMP:9863"/>
        <dbReference type="Rhea" id="RHEA-COMP:11604"/>
        <dbReference type="ChEBI" id="CHEBI:15378"/>
        <dbReference type="ChEBI" id="CHEBI:29999"/>
        <dbReference type="ChEBI" id="CHEBI:30616"/>
        <dbReference type="ChEBI" id="CHEBI:83421"/>
        <dbReference type="ChEBI" id="CHEBI:456216"/>
        <dbReference type="EC" id="2.7.11.1"/>
    </reaction>
</comment>
<dbReference type="CTD" id="41839"/>
<dbReference type="PANTHER" id="PTHR37079:SF4">
    <property type="entry name" value="SERINE_THREONINE-PROTEIN KINASE ATM"/>
    <property type="match status" value="1"/>
</dbReference>
<dbReference type="PROSITE" id="PS00915">
    <property type="entry name" value="PI3_4_KINASE_1"/>
    <property type="match status" value="1"/>
</dbReference>
<dbReference type="FunFam" id="3.30.1010.10:FF:000023">
    <property type="entry name" value="Serine/threonine-protein kinase ATM"/>
    <property type="match status" value="1"/>
</dbReference>
<evidence type="ECO:0000256" key="14">
    <source>
        <dbReference type="SAM" id="Coils"/>
    </source>
</evidence>
<dbReference type="Gene3D" id="1.10.1070.11">
    <property type="entry name" value="Phosphatidylinositol 3-/4-kinase, catalytic domain"/>
    <property type="match status" value="1"/>
</dbReference>
<evidence type="ECO:0000313" key="19">
    <source>
        <dbReference type="RefSeq" id="XP_030079399.1"/>
    </source>
</evidence>
<evidence type="ECO:0000256" key="5">
    <source>
        <dbReference type="ARBA" id="ARBA00022741"/>
    </source>
</evidence>
<keyword evidence="18" id="KW-1185">Reference proteome</keyword>
<gene>
    <name evidence="19" type="primary">LOC111593396</name>
</gene>
<reference evidence="19" key="1">
    <citation type="submission" date="2025-08" db="UniProtKB">
        <authorList>
            <consortium name="RefSeq"/>
        </authorList>
    </citation>
    <scope>IDENTIFICATION</scope>
    <source>
        <strain evidence="19">15085-1641.00</strain>
        <tissue evidence="19">Whole body</tissue>
    </source>
</reference>
<evidence type="ECO:0000256" key="1">
    <source>
        <dbReference type="ARBA" id="ARBA00004123"/>
    </source>
</evidence>
<dbReference type="InterPro" id="IPR018936">
    <property type="entry name" value="PI3/4_kinase_CS"/>
</dbReference>
<evidence type="ECO:0000256" key="3">
    <source>
        <dbReference type="ARBA" id="ARBA00022527"/>
    </source>
</evidence>
<keyword evidence="14" id="KW-0175">Coiled coil</keyword>
<dbReference type="Pfam" id="PF23593">
    <property type="entry name" value="HEAT_ATR"/>
    <property type="match status" value="1"/>
</dbReference>
<dbReference type="SMART" id="SM00146">
    <property type="entry name" value="PI3Kc"/>
    <property type="match status" value="1"/>
</dbReference>
<dbReference type="InterPro" id="IPR003152">
    <property type="entry name" value="FATC_dom"/>
</dbReference>
<feature type="domain" description="FAT" evidence="16">
    <location>
        <begin position="1727"/>
        <end position="2328"/>
    </location>
</feature>
<dbReference type="CDD" id="cd05171">
    <property type="entry name" value="PIKKc_ATM"/>
    <property type="match status" value="1"/>
</dbReference>
<keyword evidence="4" id="KW-0808">Transferase</keyword>
<dbReference type="InterPro" id="IPR038980">
    <property type="entry name" value="ATM_plant"/>
</dbReference>
<keyword evidence="9" id="KW-0539">Nucleus</keyword>
<dbReference type="GO" id="GO:0006281">
    <property type="term" value="P:DNA repair"/>
    <property type="evidence" value="ECO:0007669"/>
    <property type="project" value="InterPro"/>
</dbReference>
<dbReference type="InterPro" id="IPR011009">
    <property type="entry name" value="Kinase-like_dom_sf"/>
</dbReference>
<dbReference type="GO" id="GO:0005524">
    <property type="term" value="F:ATP binding"/>
    <property type="evidence" value="ECO:0007669"/>
    <property type="project" value="UniProtKB-KW"/>
</dbReference>
<protein>
    <recommendedName>
        <fullName evidence="13">Serine/threonine-protein kinase ATM</fullName>
        <ecNumber evidence="2">2.7.11.1</ecNumber>
    </recommendedName>
</protein>
<feature type="coiled-coil region" evidence="14">
    <location>
        <begin position="1462"/>
        <end position="1489"/>
    </location>
</feature>
<evidence type="ECO:0000256" key="13">
    <source>
        <dbReference type="ARBA" id="ARBA00073111"/>
    </source>
</evidence>
<evidence type="ECO:0000256" key="10">
    <source>
        <dbReference type="ARBA" id="ARBA00023306"/>
    </source>
</evidence>
<dbReference type="GeneID" id="111593396"/>
<dbReference type="PROSITE" id="PS00916">
    <property type="entry name" value="PI3_4_KINASE_2"/>
    <property type="match status" value="1"/>
</dbReference>
<feature type="domain" description="PI3K/PI4K catalytic" evidence="15">
    <location>
        <begin position="2430"/>
        <end position="2745"/>
    </location>
</feature>
<dbReference type="SUPFAM" id="SSF48371">
    <property type="entry name" value="ARM repeat"/>
    <property type="match status" value="1"/>
</dbReference>
<dbReference type="Proteomes" id="UP000504633">
    <property type="component" value="Unplaced"/>
</dbReference>
<dbReference type="InterPro" id="IPR044107">
    <property type="entry name" value="PIKKc_ATM"/>
</dbReference>
<evidence type="ECO:0000313" key="18">
    <source>
        <dbReference type="Proteomes" id="UP000504633"/>
    </source>
</evidence>
<keyword evidence="10" id="KW-0131">Cell cycle</keyword>
<dbReference type="GO" id="GO:0004674">
    <property type="term" value="F:protein serine/threonine kinase activity"/>
    <property type="evidence" value="ECO:0007669"/>
    <property type="project" value="UniProtKB-KW"/>
</dbReference>
<dbReference type="Pfam" id="PF02260">
    <property type="entry name" value="FATC"/>
    <property type="match status" value="1"/>
</dbReference>
<dbReference type="InterPro" id="IPR057564">
    <property type="entry name" value="HEAT_ATR"/>
</dbReference>
<evidence type="ECO:0000256" key="7">
    <source>
        <dbReference type="ARBA" id="ARBA00022777"/>
    </source>
</evidence>
<dbReference type="SMART" id="SM01343">
    <property type="entry name" value="FATC"/>
    <property type="match status" value="1"/>
</dbReference>
<evidence type="ECO:0000256" key="11">
    <source>
        <dbReference type="ARBA" id="ARBA00047899"/>
    </source>
</evidence>
<keyword evidence="3" id="KW-0723">Serine/threonine-protein kinase</keyword>
<comment type="subcellular location">
    <subcellularLocation>
        <location evidence="1">Nucleus</location>
    </subcellularLocation>
</comment>
<organism evidence="18 19">
    <name type="scientific">Drosophila hydei</name>
    <name type="common">Fruit fly</name>
    <dbReference type="NCBI Taxonomy" id="7224"/>
    <lineage>
        <taxon>Eukaryota</taxon>
        <taxon>Metazoa</taxon>
        <taxon>Ecdysozoa</taxon>
        <taxon>Arthropoda</taxon>
        <taxon>Hexapoda</taxon>
        <taxon>Insecta</taxon>
        <taxon>Pterygota</taxon>
        <taxon>Neoptera</taxon>
        <taxon>Endopterygota</taxon>
        <taxon>Diptera</taxon>
        <taxon>Brachycera</taxon>
        <taxon>Muscomorpha</taxon>
        <taxon>Ephydroidea</taxon>
        <taxon>Drosophilidae</taxon>
        <taxon>Drosophila</taxon>
    </lineage>
</organism>
<name>A0A6J2SU19_DROHY</name>
<dbReference type="PANTHER" id="PTHR37079">
    <property type="entry name" value="SERINE/THREONINE-PROTEIN KINASE ATM"/>
    <property type="match status" value="1"/>
</dbReference>
<evidence type="ECO:0000256" key="9">
    <source>
        <dbReference type="ARBA" id="ARBA00023242"/>
    </source>
</evidence>
<dbReference type="Gene3D" id="3.30.1010.10">
    <property type="entry name" value="Phosphatidylinositol 3-kinase Catalytic Subunit, Chain A, domain 4"/>
    <property type="match status" value="1"/>
</dbReference>
<keyword evidence="8" id="KW-0067">ATP-binding</keyword>
<dbReference type="OrthoDB" id="381190at2759"/>
<evidence type="ECO:0000259" key="16">
    <source>
        <dbReference type="PROSITE" id="PS51189"/>
    </source>
</evidence>
<evidence type="ECO:0000256" key="8">
    <source>
        <dbReference type="ARBA" id="ARBA00022840"/>
    </source>
</evidence>
<dbReference type="InterPro" id="IPR000403">
    <property type="entry name" value="PI3/4_kinase_cat_dom"/>
</dbReference>
<proteinExistence type="predicted"/>
<dbReference type="RefSeq" id="XP_030079399.1">
    <property type="nucleotide sequence ID" value="XM_030223539.1"/>
</dbReference>
<dbReference type="PROSITE" id="PS51190">
    <property type="entry name" value="FATC"/>
    <property type="match status" value="1"/>
</dbReference>
<accession>A0A6J2SU19</accession>
<evidence type="ECO:0000256" key="2">
    <source>
        <dbReference type="ARBA" id="ARBA00012513"/>
    </source>
</evidence>
<dbReference type="InterPro" id="IPR016024">
    <property type="entry name" value="ARM-type_fold"/>
</dbReference>
<evidence type="ECO:0000259" key="17">
    <source>
        <dbReference type="PROSITE" id="PS51190"/>
    </source>
</evidence>